<dbReference type="SUPFAM" id="SSF55174">
    <property type="entry name" value="Alpha-L RNA-binding motif"/>
    <property type="match status" value="1"/>
</dbReference>
<dbReference type="FunFam" id="3.30.70.1560:FF:000001">
    <property type="entry name" value="Pseudouridine synthase"/>
    <property type="match status" value="1"/>
</dbReference>
<dbReference type="GO" id="GO:0003723">
    <property type="term" value="F:RNA binding"/>
    <property type="evidence" value="ECO:0007669"/>
    <property type="project" value="UniProtKB-KW"/>
</dbReference>
<dbReference type="Gene3D" id="3.10.290.10">
    <property type="entry name" value="RNA-binding S4 domain"/>
    <property type="match status" value="1"/>
</dbReference>
<dbReference type="PANTHER" id="PTHR47683:SF2">
    <property type="entry name" value="RNA-BINDING S4 DOMAIN-CONTAINING PROTEIN"/>
    <property type="match status" value="1"/>
</dbReference>
<dbReference type="Proteomes" id="UP000051448">
    <property type="component" value="Unassembled WGS sequence"/>
</dbReference>
<dbReference type="InterPro" id="IPR002942">
    <property type="entry name" value="S4_RNA-bd"/>
</dbReference>
<organism evidence="7 8">
    <name type="scientific">Liquorilactobacillus hordei DSM 19519</name>
    <dbReference type="NCBI Taxonomy" id="1423759"/>
    <lineage>
        <taxon>Bacteria</taxon>
        <taxon>Bacillati</taxon>
        <taxon>Bacillota</taxon>
        <taxon>Bacilli</taxon>
        <taxon>Lactobacillales</taxon>
        <taxon>Lactobacillaceae</taxon>
        <taxon>Liquorilactobacillus</taxon>
    </lineage>
</organism>
<sequence length="248" mass="27798">MNEKIGEVNMESNERLQKVMANAGVASRRASEKMILEGKVSVNGKVVRELGTKVSSNDVVVVAGKTLDTEKKVYFIFYKPRGVITAASDDKGRKVVTDYFKNIEQRIYPVGRLDYDTSGLLLMTNDGELANKMMHPSNKVDKTYVAKVAGVPENEDFKKLRLGVTIEGKKTAPAKAKLLSMDQKKNKSLVSLTIHEGRYHQVKKMFDAIGHPVEKLKRETYGFLTLDGLTSGNFRELTHDEIMRLKSK</sequence>
<accession>A0A0R1MJW5</accession>
<dbReference type="SUPFAM" id="SSF55120">
    <property type="entry name" value="Pseudouridine synthase"/>
    <property type="match status" value="1"/>
</dbReference>
<dbReference type="GO" id="GO:0120159">
    <property type="term" value="F:rRNA pseudouridine synthase activity"/>
    <property type="evidence" value="ECO:0007669"/>
    <property type="project" value="UniProtKB-ARBA"/>
</dbReference>
<dbReference type="FunFam" id="3.30.70.580:FF:000005">
    <property type="entry name" value="Pseudouridine synthase"/>
    <property type="match status" value="1"/>
</dbReference>
<dbReference type="STRING" id="1423759.FC92_GL000029"/>
<dbReference type="AlphaFoldDB" id="A0A0R1MJW5"/>
<dbReference type="Gene3D" id="3.30.70.1560">
    <property type="entry name" value="Alpha-L RNA-binding motif"/>
    <property type="match status" value="1"/>
</dbReference>
<dbReference type="FunFam" id="3.10.290.10:FF:000003">
    <property type="entry name" value="Pseudouridine synthase"/>
    <property type="match status" value="1"/>
</dbReference>
<evidence type="ECO:0000313" key="7">
    <source>
        <dbReference type="EMBL" id="KRL08240.1"/>
    </source>
</evidence>
<dbReference type="EC" id="5.4.99.-" evidence="5"/>
<dbReference type="Pfam" id="PF01479">
    <property type="entry name" value="S4"/>
    <property type="match status" value="1"/>
</dbReference>
<dbReference type="Gene3D" id="3.30.70.580">
    <property type="entry name" value="Pseudouridine synthase I, catalytic domain, N-terminal subdomain"/>
    <property type="match status" value="1"/>
</dbReference>
<dbReference type="GO" id="GO:0005829">
    <property type="term" value="C:cytosol"/>
    <property type="evidence" value="ECO:0007669"/>
    <property type="project" value="UniProtKB-ARBA"/>
</dbReference>
<keyword evidence="3 5" id="KW-0413">Isomerase</keyword>
<keyword evidence="8" id="KW-1185">Reference proteome</keyword>
<keyword evidence="2 4" id="KW-0694">RNA-binding</keyword>
<dbReference type="InterPro" id="IPR050343">
    <property type="entry name" value="RsuA_PseudoU_synthase"/>
</dbReference>
<name>A0A0R1MJW5_9LACO</name>
<gene>
    <name evidence="7" type="ORF">FC92_GL000029</name>
</gene>
<dbReference type="PROSITE" id="PS50889">
    <property type="entry name" value="S4"/>
    <property type="match status" value="1"/>
</dbReference>
<evidence type="ECO:0000256" key="2">
    <source>
        <dbReference type="ARBA" id="ARBA00022884"/>
    </source>
</evidence>
<feature type="domain" description="RNA-binding S4" evidence="6">
    <location>
        <begin position="14"/>
        <end position="75"/>
    </location>
</feature>
<protein>
    <recommendedName>
        <fullName evidence="5">Pseudouridine synthase</fullName>
        <ecNumber evidence="5">5.4.99.-</ecNumber>
    </recommendedName>
</protein>
<dbReference type="InterPro" id="IPR006145">
    <property type="entry name" value="PsdUridine_synth_RsuA/RluA"/>
</dbReference>
<dbReference type="EMBL" id="AZDX01000001">
    <property type="protein sequence ID" value="KRL08240.1"/>
    <property type="molecule type" value="Genomic_DNA"/>
</dbReference>
<evidence type="ECO:0000313" key="8">
    <source>
        <dbReference type="Proteomes" id="UP000051448"/>
    </source>
</evidence>
<comment type="caution">
    <text evidence="7">The sequence shown here is derived from an EMBL/GenBank/DDBJ whole genome shotgun (WGS) entry which is preliminary data.</text>
</comment>
<dbReference type="Pfam" id="PF00849">
    <property type="entry name" value="PseudoU_synth_2"/>
    <property type="match status" value="1"/>
</dbReference>
<dbReference type="CDD" id="cd00165">
    <property type="entry name" value="S4"/>
    <property type="match status" value="1"/>
</dbReference>
<dbReference type="InterPro" id="IPR020094">
    <property type="entry name" value="TruA/RsuA/RluB/E/F_N"/>
</dbReference>
<dbReference type="NCBIfam" id="TIGR00093">
    <property type="entry name" value="pseudouridine synthase"/>
    <property type="match status" value="1"/>
</dbReference>
<dbReference type="PANTHER" id="PTHR47683">
    <property type="entry name" value="PSEUDOURIDINE SYNTHASE FAMILY PROTEIN-RELATED"/>
    <property type="match status" value="1"/>
</dbReference>
<evidence type="ECO:0000256" key="1">
    <source>
        <dbReference type="ARBA" id="ARBA00008348"/>
    </source>
</evidence>
<dbReference type="PATRIC" id="fig|1423759.3.peg.29"/>
<evidence type="ECO:0000259" key="6">
    <source>
        <dbReference type="SMART" id="SM00363"/>
    </source>
</evidence>
<dbReference type="InterPro" id="IPR020103">
    <property type="entry name" value="PsdUridine_synth_cat_dom_sf"/>
</dbReference>
<dbReference type="SMART" id="SM00363">
    <property type="entry name" value="S4"/>
    <property type="match status" value="1"/>
</dbReference>
<dbReference type="GO" id="GO:0000455">
    <property type="term" value="P:enzyme-directed rRNA pseudouridine synthesis"/>
    <property type="evidence" value="ECO:0007669"/>
    <property type="project" value="UniProtKB-ARBA"/>
</dbReference>
<dbReference type="InterPro" id="IPR018496">
    <property type="entry name" value="PsdUridine_synth_RsuA/RluB_CS"/>
</dbReference>
<dbReference type="CDD" id="cd02870">
    <property type="entry name" value="PseudoU_synth_RsuA_like"/>
    <property type="match status" value="1"/>
</dbReference>
<dbReference type="InterPro" id="IPR042092">
    <property type="entry name" value="PsdUridine_s_RsuA/RluB/E/F_cat"/>
</dbReference>
<reference evidence="7 8" key="1">
    <citation type="journal article" date="2015" name="Genome Announc.">
        <title>Expanding the biotechnology potential of lactobacilli through comparative genomics of 213 strains and associated genera.</title>
        <authorList>
            <person name="Sun Z."/>
            <person name="Harris H.M."/>
            <person name="McCann A."/>
            <person name="Guo C."/>
            <person name="Argimon S."/>
            <person name="Zhang W."/>
            <person name="Yang X."/>
            <person name="Jeffery I.B."/>
            <person name="Cooney J.C."/>
            <person name="Kagawa T.F."/>
            <person name="Liu W."/>
            <person name="Song Y."/>
            <person name="Salvetti E."/>
            <person name="Wrobel A."/>
            <person name="Rasinkangas P."/>
            <person name="Parkhill J."/>
            <person name="Rea M.C."/>
            <person name="O'Sullivan O."/>
            <person name="Ritari J."/>
            <person name="Douillard F.P."/>
            <person name="Paul Ross R."/>
            <person name="Yang R."/>
            <person name="Briner A.E."/>
            <person name="Felis G.E."/>
            <person name="de Vos W.M."/>
            <person name="Barrangou R."/>
            <person name="Klaenhammer T.R."/>
            <person name="Caufield P.W."/>
            <person name="Cui Y."/>
            <person name="Zhang H."/>
            <person name="O'Toole P.W."/>
        </authorList>
    </citation>
    <scope>NUCLEOTIDE SEQUENCE [LARGE SCALE GENOMIC DNA]</scope>
    <source>
        <strain evidence="7 8">DSM 19519</strain>
    </source>
</reference>
<evidence type="ECO:0000256" key="5">
    <source>
        <dbReference type="RuleBase" id="RU003887"/>
    </source>
</evidence>
<evidence type="ECO:0000256" key="4">
    <source>
        <dbReference type="PROSITE-ProRule" id="PRU00182"/>
    </source>
</evidence>
<dbReference type="InterPro" id="IPR000748">
    <property type="entry name" value="PsdUridine_synth_RsuA/RluB/E/F"/>
</dbReference>
<evidence type="ECO:0000256" key="3">
    <source>
        <dbReference type="ARBA" id="ARBA00023235"/>
    </source>
</evidence>
<comment type="similarity">
    <text evidence="1 5">Belongs to the pseudouridine synthase RsuA family.</text>
</comment>
<dbReference type="InterPro" id="IPR036986">
    <property type="entry name" value="S4_RNA-bd_sf"/>
</dbReference>
<proteinExistence type="inferred from homology"/>
<dbReference type="PROSITE" id="PS01149">
    <property type="entry name" value="PSI_RSU"/>
    <property type="match status" value="1"/>
</dbReference>